<dbReference type="Pfam" id="PF03358">
    <property type="entry name" value="FMN_red"/>
    <property type="match status" value="1"/>
</dbReference>
<evidence type="ECO:0000259" key="1">
    <source>
        <dbReference type="Pfam" id="PF03358"/>
    </source>
</evidence>
<dbReference type="InterPro" id="IPR050712">
    <property type="entry name" value="NAD(P)H-dep_reductase"/>
</dbReference>
<proteinExistence type="predicted"/>
<dbReference type="EMBL" id="CADCTY010001706">
    <property type="protein sequence ID" value="CAA9381930.1"/>
    <property type="molecule type" value="Genomic_DNA"/>
</dbReference>
<organism evidence="2">
    <name type="scientific">uncultured Leptolyngbya sp</name>
    <dbReference type="NCBI Taxonomy" id="332963"/>
    <lineage>
        <taxon>Bacteria</taxon>
        <taxon>Bacillati</taxon>
        <taxon>Cyanobacteriota</taxon>
        <taxon>Cyanophyceae</taxon>
        <taxon>Leptolyngbyales</taxon>
        <taxon>Leptolyngbyaceae</taxon>
        <taxon>Leptolyngbya group</taxon>
        <taxon>Leptolyngbya</taxon>
        <taxon>environmental samples</taxon>
    </lineage>
</organism>
<name>A0A6J4NCB1_9CYAN</name>
<dbReference type="PANTHER" id="PTHR30543:SF21">
    <property type="entry name" value="NAD(P)H-DEPENDENT FMN REDUCTASE LOT6"/>
    <property type="match status" value="1"/>
</dbReference>
<protein>
    <submittedName>
        <fullName evidence="2">NADPH:quinone oxidoreductase</fullName>
    </submittedName>
</protein>
<dbReference type="PANTHER" id="PTHR30543">
    <property type="entry name" value="CHROMATE REDUCTASE"/>
    <property type="match status" value="1"/>
</dbReference>
<dbReference type="InterPro" id="IPR005025">
    <property type="entry name" value="FMN_Rdtase-like_dom"/>
</dbReference>
<dbReference type="GO" id="GO:0016491">
    <property type="term" value="F:oxidoreductase activity"/>
    <property type="evidence" value="ECO:0007669"/>
    <property type="project" value="InterPro"/>
</dbReference>
<dbReference type="AlphaFoldDB" id="A0A6J4NCB1"/>
<evidence type="ECO:0000313" key="2">
    <source>
        <dbReference type="EMBL" id="CAA9381930.1"/>
    </source>
</evidence>
<dbReference type="Gene3D" id="3.40.50.360">
    <property type="match status" value="1"/>
</dbReference>
<dbReference type="GO" id="GO:0005829">
    <property type="term" value="C:cytosol"/>
    <property type="evidence" value="ECO:0007669"/>
    <property type="project" value="TreeGrafter"/>
</dbReference>
<feature type="domain" description="NADPH-dependent FMN reductase-like" evidence="1">
    <location>
        <begin position="40"/>
        <end position="193"/>
    </location>
</feature>
<sequence>MQWGMAVRADYDRASQASTLHLKRKSFVYSKTVNRMTDTPKILAFAGSTRTDSFNKKLVKIAAQGAKAAGAETTFVDLRDLPMPLFDEDLEADGTPATVRQFKDLLLAHDGLLIASPEYNSSVTAVLKNAIDWASRPGEGEAPLGCFVGKVAAIMSASPGALCGLRGLVALRSILGNIKVIVLPDQLAVPKAYEAFDADGSLKDAKQQAGIENLGANVAMIVAKLKA</sequence>
<accession>A0A6J4NCB1</accession>
<reference evidence="2" key="1">
    <citation type="submission" date="2020-02" db="EMBL/GenBank/DDBJ databases">
        <authorList>
            <person name="Meier V. D."/>
        </authorList>
    </citation>
    <scope>NUCLEOTIDE SEQUENCE</scope>
    <source>
        <strain evidence="2">AVDCRST_MAG94</strain>
    </source>
</reference>
<dbReference type="SUPFAM" id="SSF52218">
    <property type="entry name" value="Flavoproteins"/>
    <property type="match status" value="1"/>
</dbReference>
<dbReference type="InterPro" id="IPR029039">
    <property type="entry name" value="Flavoprotein-like_sf"/>
</dbReference>
<dbReference type="GO" id="GO:0010181">
    <property type="term" value="F:FMN binding"/>
    <property type="evidence" value="ECO:0007669"/>
    <property type="project" value="TreeGrafter"/>
</dbReference>
<gene>
    <name evidence="2" type="ORF">AVDCRST_MAG94-4937</name>
</gene>